<reference evidence="3" key="1">
    <citation type="submission" date="2011-11" db="EMBL/GenBank/DDBJ databases">
        <title>The Draft Genome of Spermophilus tridecemlineatus.</title>
        <authorList>
            <consortium name="The Broad Institute Genome Assembly &amp; Analysis Group"/>
            <consortium name="Computational R&amp;D Group"/>
            <consortium name="and Sequencing Platform"/>
            <person name="Di Palma F."/>
            <person name="Alfoldi J."/>
            <person name="Johnson J."/>
            <person name="Berlin A."/>
            <person name="Gnerre S."/>
            <person name="Jaffe D."/>
            <person name="MacCallum I."/>
            <person name="Young S."/>
            <person name="Walker B.J."/>
            <person name="Lindblad-Toh K."/>
        </authorList>
    </citation>
    <scope>NUCLEOTIDE SEQUENCE [LARGE SCALE GENOMIC DNA]</scope>
</reference>
<dbReference type="Proteomes" id="UP000005215">
    <property type="component" value="Unassembled WGS sequence"/>
</dbReference>
<proteinExistence type="predicted"/>
<protein>
    <submittedName>
        <fullName evidence="2">Sperm microtubule inner protein 2</fullName>
    </submittedName>
</protein>
<dbReference type="InterPro" id="IPR027814">
    <property type="entry name" value="DUF4562"/>
</dbReference>
<dbReference type="PANTHER" id="PTHR34833:SF1">
    <property type="entry name" value="GENE, 17359-RELATED"/>
    <property type="match status" value="1"/>
</dbReference>
<dbReference type="InParanoid" id="I3NGZ9"/>
<gene>
    <name evidence="2" type="primary">SPMIP2</name>
</gene>
<evidence type="ECO:0000313" key="2">
    <source>
        <dbReference type="Ensembl" id="ENSSTOP00000023646.2"/>
    </source>
</evidence>
<dbReference type="EMBL" id="AGTP01065116">
    <property type="status" value="NOT_ANNOTATED_CDS"/>
    <property type="molecule type" value="Genomic_DNA"/>
</dbReference>
<dbReference type="Ensembl" id="ENSSTOT00000026673.2">
    <property type="protein sequence ID" value="ENSSTOP00000023646.2"/>
    <property type="gene ID" value="ENSSTOG00000002477.3"/>
</dbReference>
<evidence type="ECO:0000313" key="3">
    <source>
        <dbReference type="Proteomes" id="UP000005215"/>
    </source>
</evidence>
<name>I3NGZ9_ICTTR</name>
<dbReference type="AlphaFoldDB" id="I3NGZ9"/>
<sequence>VSHRAPCPHYVKDHLPKVHQHTSYIGEKRPVLEKTGDLKYLWRPASNRSWPAKYKHEYVGGVGWGIQDFDFINKSRRESGFHIKRGELTLEAINKVNHRYQNPWQPKPFILDKQGRHGRGFIAWNMSDYEDSNQRNSNRALMVRQSQSPLPRVSKPSRLPKLPEKEEFSPCFAI</sequence>
<feature type="region of interest" description="Disordered" evidence="1">
    <location>
        <begin position="142"/>
        <end position="169"/>
    </location>
</feature>
<accession>I3NGZ9</accession>
<evidence type="ECO:0000256" key="1">
    <source>
        <dbReference type="SAM" id="MobiDB-lite"/>
    </source>
</evidence>
<keyword evidence="3" id="KW-1185">Reference proteome</keyword>
<dbReference type="eggNOG" id="ENOG502S3MZ">
    <property type="taxonomic scope" value="Eukaryota"/>
</dbReference>
<reference evidence="2" key="3">
    <citation type="submission" date="2025-09" db="UniProtKB">
        <authorList>
            <consortium name="Ensembl"/>
        </authorList>
    </citation>
    <scope>IDENTIFICATION</scope>
</reference>
<organism evidence="2 3">
    <name type="scientific">Ictidomys tridecemlineatus</name>
    <name type="common">Thirteen-lined ground squirrel</name>
    <name type="synonym">Spermophilus tridecemlineatus</name>
    <dbReference type="NCBI Taxonomy" id="43179"/>
    <lineage>
        <taxon>Eukaryota</taxon>
        <taxon>Metazoa</taxon>
        <taxon>Chordata</taxon>
        <taxon>Craniata</taxon>
        <taxon>Vertebrata</taxon>
        <taxon>Euteleostomi</taxon>
        <taxon>Mammalia</taxon>
        <taxon>Eutheria</taxon>
        <taxon>Euarchontoglires</taxon>
        <taxon>Glires</taxon>
        <taxon>Rodentia</taxon>
        <taxon>Sciuromorpha</taxon>
        <taxon>Sciuridae</taxon>
        <taxon>Xerinae</taxon>
        <taxon>Marmotini</taxon>
        <taxon>Ictidomys</taxon>
    </lineage>
</organism>
<reference evidence="2" key="2">
    <citation type="submission" date="2025-08" db="UniProtKB">
        <authorList>
            <consortium name="Ensembl"/>
        </authorList>
    </citation>
    <scope>IDENTIFICATION</scope>
</reference>
<dbReference type="STRING" id="43179.ENSSTOP00000023646"/>
<dbReference type="GeneTree" id="ENSGT00390000012736"/>
<dbReference type="Pfam" id="PF15123">
    <property type="entry name" value="DUF4562"/>
    <property type="match status" value="1"/>
</dbReference>
<dbReference type="PANTHER" id="PTHR34833">
    <property type="entry name" value="GENE, 17359-RELATED"/>
    <property type="match status" value="1"/>
</dbReference>